<dbReference type="SUPFAM" id="SSF52129">
    <property type="entry name" value="Caspase-like"/>
    <property type="match status" value="1"/>
</dbReference>
<dbReference type="Proteomes" id="UP000003781">
    <property type="component" value="Unassembled WGS sequence"/>
</dbReference>
<comment type="caution">
    <text evidence="2">The sequence shown here is derived from an EMBL/GenBank/DDBJ whole genome shotgun (WGS) entry which is preliminary data.</text>
</comment>
<feature type="domain" description="Peptidase C14 caspase" evidence="1">
    <location>
        <begin position="10"/>
        <end position="240"/>
    </location>
</feature>
<dbReference type="Pfam" id="PF00656">
    <property type="entry name" value="Peptidase_C14"/>
    <property type="match status" value="1"/>
</dbReference>
<evidence type="ECO:0000259" key="1">
    <source>
        <dbReference type="Pfam" id="PF00656"/>
    </source>
</evidence>
<keyword evidence="3" id="KW-1185">Reference proteome</keyword>
<dbReference type="eggNOG" id="COG4249">
    <property type="taxonomic scope" value="Bacteria"/>
</dbReference>
<proteinExistence type="predicted"/>
<dbReference type="AlphaFoldDB" id="A3ITZ0"/>
<name>A3ITZ0_9CHRO</name>
<dbReference type="GO" id="GO:0006508">
    <property type="term" value="P:proteolysis"/>
    <property type="evidence" value="ECO:0007669"/>
    <property type="project" value="InterPro"/>
</dbReference>
<accession>A3ITZ0</accession>
<dbReference type="InterPro" id="IPR029030">
    <property type="entry name" value="Caspase-like_dom_sf"/>
</dbReference>
<protein>
    <recommendedName>
        <fullName evidence="1">Peptidase C14 caspase domain-containing protein</fullName>
    </recommendedName>
</protein>
<sequence>MSESICQNTYALVVGVEKYEKGWLSLNGPAKDALNFADWLCGVGVPPEQIFLHISELEENQVLVSDFKLNKETINLQKATRNAIDESLINKIRVSGGETLYIFWGGHGITDENGFRRLLYDDGEQNVNLNSLQESLKTRYFYNFERQVILVDTCAKYYQAERSSKYSPLNLRNEDYKQEIHRPCEQFVFYATSEGYAAINKNNEKTGLFSKELLNQLNREKALPSPEAMKNVIQNIKRVFETNHQDYPIPIYLWFRQPPGDQERFCLNPNAIQSDFVESRESITDTELFKGLLNLNFREQYWKFCKETRNDVVKPFLLCGTKDSGIEMLKDKLINPCIKLDSIQDESGLSTRVEAQEQVPWAITLNGNLGIDSSFVWQSFAPYLNSGNTLNKKEVITKISNYCRQRSIVIIFQISHEIPKWYFDEILEEICQPLLNEVSSTQEQGNKTNENKVFIFFLDYKKSFIHLDSNKICQLLTNNFQESDIEEWLTDTQKELEEKGLSANFALNQASTIYRDSEMDGKKGNPRKVYKEIYQHFHIRWSNSEVHRRVGDV</sequence>
<evidence type="ECO:0000313" key="2">
    <source>
        <dbReference type="EMBL" id="EAZ90085.1"/>
    </source>
</evidence>
<dbReference type="Gene3D" id="3.40.50.1460">
    <property type="match status" value="1"/>
</dbReference>
<gene>
    <name evidence="2" type="ORF">CY0110_15105</name>
</gene>
<dbReference type="InterPro" id="IPR011600">
    <property type="entry name" value="Pept_C14_caspase"/>
</dbReference>
<reference evidence="2 3" key="1">
    <citation type="submission" date="2007-03" db="EMBL/GenBank/DDBJ databases">
        <authorList>
            <person name="Stal L."/>
            <person name="Ferriera S."/>
            <person name="Johnson J."/>
            <person name="Kravitz S."/>
            <person name="Beeson K."/>
            <person name="Sutton G."/>
            <person name="Rogers Y.-H."/>
            <person name="Friedman R."/>
            <person name="Frazier M."/>
            <person name="Venter J.C."/>
        </authorList>
    </citation>
    <scope>NUCLEOTIDE SEQUENCE [LARGE SCALE GENOMIC DNA]</scope>
    <source>
        <strain evidence="2 3">CCY0110</strain>
    </source>
</reference>
<evidence type="ECO:0000313" key="3">
    <source>
        <dbReference type="Proteomes" id="UP000003781"/>
    </source>
</evidence>
<dbReference type="GO" id="GO:0004197">
    <property type="term" value="F:cysteine-type endopeptidase activity"/>
    <property type="evidence" value="ECO:0007669"/>
    <property type="project" value="InterPro"/>
</dbReference>
<dbReference type="EMBL" id="AAXW01000031">
    <property type="protein sequence ID" value="EAZ90085.1"/>
    <property type="molecule type" value="Genomic_DNA"/>
</dbReference>
<dbReference type="RefSeq" id="WP_008276845.1">
    <property type="nucleotide sequence ID" value="NZ_AAXW01000031.1"/>
</dbReference>
<organism evidence="2 3">
    <name type="scientific">Crocosphaera chwakensis CCY0110</name>
    <dbReference type="NCBI Taxonomy" id="391612"/>
    <lineage>
        <taxon>Bacteria</taxon>
        <taxon>Bacillati</taxon>
        <taxon>Cyanobacteriota</taxon>
        <taxon>Cyanophyceae</taxon>
        <taxon>Oscillatoriophycideae</taxon>
        <taxon>Chroococcales</taxon>
        <taxon>Aphanothecaceae</taxon>
        <taxon>Crocosphaera</taxon>
        <taxon>Crocosphaera chwakensis</taxon>
    </lineage>
</organism>
<dbReference type="OrthoDB" id="582340at2"/>